<dbReference type="AlphaFoldDB" id="A0A6N8DM37"/>
<dbReference type="Gene3D" id="3.30.565.10">
    <property type="entry name" value="Histidine kinase-like ATPase, C-terminal domain"/>
    <property type="match status" value="1"/>
</dbReference>
<evidence type="ECO:0000259" key="12">
    <source>
        <dbReference type="PROSITE" id="PS50885"/>
    </source>
</evidence>
<keyword evidence="6 10" id="KW-0812">Transmembrane</keyword>
<dbReference type="Gene3D" id="1.10.287.130">
    <property type="match status" value="1"/>
</dbReference>
<reference evidence="13 14" key="1">
    <citation type="submission" date="2019-11" db="EMBL/GenBank/DDBJ databases">
        <title>Whole-genome sequence of a Rhodoblastus acidophilus DSM 142.</title>
        <authorList>
            <person name="Kyndt J.A."/>
            <person name="Meyer T.E."/>
        </authorList>
    </citation>
    <scope>NUCLEOTIDE SEQUENCE [LARGE SCALE GENOMIC DNA]</scope>
    <source>
        <strain evidence="13 14">DSM 142</strain>
    </source>
</reference>
<evidence type="ECO:0000256" key="1">
    <source>
        <dbReference type="ARBA" id="ARBA00000085"/>
    </source>
</evidence>
<dbReference type="OrthoDB" id="9809329at2"/>
<dbReference type="Pfam" id="PF00512">
    <property type="entry name" value="HisKA"/>
    <property type="match status" value="1"/>
</dbReference>
<feature type="domain" description="HAMP" evidence="12">
    <location>
        <begin position="188"/>
        <end position="241"/>
    </location>
</feature>
<dbReference type="SMART" id="SM00388">
    <property type="entry name" value="HisKA"/>
    <property type="match status" value="1"/>
</dbReference>
<dbReference type="InterPro" id="IPR005467">
    <property type="entry name" value="His_kinase_dom"/>
</dbReference>
<evidence type="ECO:0000256" key="9">
    <source>
        <dbReference type="ARBA" id="ARBA00023012"/>
    </source>
</evidence>
<organism evidence="13 14">
    <name type="scientific">Rhodoblastus acidophilus</name>
    <name type="common">Rhodopseudomonas acidophila</name>
    <dbReference type="NCBI Taxonomy" id="1074"/>
    <lineage>
        <taxon>Bacteria</taxon>
        <taxon>Pseudomonadati</taxon>
        <taxon>Pseudomonadota</taxon>
        <taxon>Alphaproteobacteria</taxon>
        <taxon>Hyphomicrobiales</taxon>
        <taxon>Rhodoblastaceae</taxon>
        <taxon>Rhodoblastus</taxon>
    </lineage>
</organism>
<proteinExistence type="predicted"/>
<dbReference type="PANTHER" id="PTHR45436:SF5">
    <property type="entry name" value="SENSOR HISTIDINE KINASE TRCS"/>
    <property type="match status" value="1"/>
</dbReference>
<comment type="subcellular location">
    <subcellularLocation>
        <location evidence="2">Membrane</location>
    </subcellularLocation>
</comment>
<dbReference type="GO" id="GO:0016020">
    <property type="term" value="C:membrane"/>
    <property type="evidence" value="ECO:0007669"/>
    <property type="project" value="UniProtKB-SubCell"/>
</dbReference>
<dbReference type="InterPro" id="IPR003661">
    <property type="entry name" value="HisK_dim/P_dom"/>
</dbReference>
<evidence type="ECO:0000256" key="3">
    <source>
        <dbReference type="ARBA" id="ARBA00012438"/>
    </source>
</evidence>
<dbReference type="InterPro" id="IPR036890">
    <property type="entry name" value="HATPase_C_sf"/>
</dbReference>
<evidence type="ECO:0000256" key="4">
    <source>
        <dbReference type="ARBA" id="ARBA00022553"/>
    </source>
</evidence>
<keyword evidence="4" id="KW-0597">Phosphoprotein</keyword>
<name>A0A6N8DM37_RHOAC</name>
<dbReference type="InterPro" id="IPR050428">
    <property type="entry name" value="TCS_sensor_his_kinase"/>
</dbReference>
<evidence type="ECO:0000256" key="5">
    <source>
        <dbReference type="ARBA" id="ARBA00022679"/>
    </source>
</evidence>
<dbReference type="CDD" id="cd00075">
    <property type="entry name" value="HATPase"/>
    <property type="match status" value="1"/>
</dbReference>
<evidence type="ECO:0000313" key="14">
    <source>
        <dbReference type="Proteomes" id="UP000439113"/>
    </source>
</evidence>
<keyword evidence="7 13" id="KW-0418">Kinase</keyword>
<gene>
    <name evidence="13" type="ORF">GJ654_04615</name>
</gene>
<keyword evidence="5" id="KW-0808">Transferase</keyword>
<dbReference type="EC" id="2.7.13.3" evidence="3"/>
<keyword evidence="10" id="KW-0472">Membrane</keyword>
<dbReference type="GO" id="GO:0000155">
    <property type="term" value="F:phosphorelay sensor kinase activity"/>
    <property type="evidence" value="ECO:0007669"/>
    <property type="project" value="InterPro"/>
</dbReference>
<dbReference type="InterPro" id="IPR003660">
    <property type="entry name" value="HAMP_dom"/>
</dbReference>
<sequence>MKRSPSLVALVVRRIAFFAGLAMLAQMAGVFSEYSSDAHNLGRLAIEMETRALAKGVVATDGPLAYSLPAERRARYQDAKNGYLVRVRAVKSGALLFANCNCENHFLPLDVKPVTFWMQEIKPGRPLYVAGGRIVTTGAEPVIVEIAILGDPDGVIEEVLAHEVFDHMALPMSLMLIFVLGATIFSIAQALRPVARASDQVATLDPLKSPERLPTTAMPREIARFTQAVNASFDRVVELMRSQKLLTSAISHEVRTPLAVAQLELEKIPDPRARKVEQDLGALNHLVEQFTDLARLEGAALSAKETIHPARLAEQVVGDLAGLVYASGKSIEFVDAGAAVFEGHKALVENALRNLIENAARHAPDGATIRVEAGPGATFSVLDDGRAPPPLADASRPGLGLKIVKRIAEIHGGRFAWSHVPDTGVAAHLDFSRARRNKI</sequence>
<keyword evidence="9" id="KW-0902">Two-component regulatory system</keyword>
<dbReference type="PROSITE" id="PS50885">
    <property type="entry name" value="HAMP"/>
    <property type="match status" value="1"/>
</dbReference>
<evidence type="ECO:0000256" key="10">
    <source>
        <dbReference type="SAM" id="Phobius"/>
    </source>
</evidence>
<dbReference type="Pfam" id="PF02518">
    <property type="entry name" value="HATPase_c"/>
    <property type="match status" value="1"/>
</dbReference>
<protein>
    <recommendedName>
        <fullName evidence="3">histidine kinase</fullName>
        <ecNumber evidence="3">2.7.13.3</ecNumber>
    </recommendedName>
</protein>
<comment type="catalytic activity">
    <reaction evidence="1">
        <text>ATP + protein L-histidine = ADP + protein N-phospho-L-histidine.</text>
        <dbReference type="EC" id="2.7.13.3"/>
    </reaction>
</comment>
<comment type="caution">
    <text evidence="13">The sequence shown here is derived from an EMBL/GenBank/DDBJ whole genome shotgun (WGS) entry which is preliminary data.</text>
</comment>
<dbReference type="RefSeq" id="WP_155444942.1">
    <property type="nucleotide sequence ID" value="NZ_JAOQNR010000003.1"/>
</dbReference>
<evidence type="ECO:0000256" key="6">
    <source>
        <dbReference type="ARBA" id="ARBA00022692"/>
    </source>
</evidence>
<evidence type="ECO:0000256" key="7">
    <source>
        <dbReference type="ARBA" id="ARBA00022777"/>
    </source>
</evidence>
<feature type="transmembrane region" description="Helical" evidence="10">
    <location>
        <begin position="168"/>
        <end position="188"/>
    </location>
</feature>
<dbReference type="Proteomes" id="UP000439113">
    <property type="component" value="Unassembled WGS sequence"/>
</dbReference>
<keyword evidence="8 10" id="KW-1133">Transmembrane helix</keyword>
<accession>A0A6N8DM37</accession>
<dbReference type="SUPFAM" id="SSF55874">
    <property type="entry name" value="ATPase domain of HSP90 chaperone/DNA topoisomerase II/histidine kinase"/>
    <property type="match status" value="1"/>
</dbReference>
<dbReference type="InterPro" id="IPR036097">
    <property type="entry name" value="HisK_dim/P_sf"/>
</dbReference>
<dbReference type="CDD" id="cd00082">
    <property type="entry name" value="HisKA"/>
    <property type="match status" value="1"/>
</dbReference>
<feature type="domain" description="Histidine kinase" evidence="11">
    <location>
        <begin position="249"/>
        <end position="435"/>
    </location>
</feature>
<dbReference type="PANTHER" id="PTHR45436">
    <property type="entry name" value="SENSOR HISTIDINE KINASE YKOH"/>
    <property type="match status" value="1"/>
</dbReference>
<evidence type="ECO:0000256" key="2">
    <source>
        <dbReference type="ARBA" id="ARBA00004370"/>
    </source>
</evidence>
<dbReference type="EMBL" id="WNKS01000003">
    <property type="protein sequence ID" value="MTV30273.1"/>
    <property type="molecule type" value="Genomic_DNA"/>
</dbReference>
<evidence type="ECO:0000313" key="13">
    <source>
        <dbReference type="EMBL" id="MTV30273.1"/>
    </source>
</evidence>
<dbReference type="PROSITE" id="PS50109">
    <property type="entry name" value="HIS_KIN"/>
    <property type="match status" value="1"/>
</dbReference>
<dbReference type="SMART" id="SM00387">
    <property type="entry name" value="HATPase_c"/>
    <property type="match status" value="1"/>
</dbReference>
<evidence type="ECO:0000259" key="11">
    <source>
        <dbReference type="PROSITE" id="PS50109"/>
    </source>
</evidence>
<evidence type="ECO:0000256" key="8">
    <source>
        <dbReference type="ARBA" id="ARBA00022989"/>
    </source>
</evidence>
<dbReference type="SUPFAM" id="SSF47384">
    <property type="entry name" value="Homodimeric domain of signal transducing histidine kinase"/>
    <property type="match status" value="1"/>
</dbReference>
<dbReference type="InterPro" id="IPR003594">
    <property type="entry name" value="HATPase_dom"/>
</dbReference>